<organism evidence="1 2">
    <name type="scientific">Erwinia phage Wellington</name>
    <dbReference type="NCBI Taxonomy" id="2267653"/>
    <lineage>
        <taxon>Viruses</taxon>
        <taxon>Duplodnaviria</taxon>
        <taxon>Heunggongvirae</taxon>
        <taxon>Uroviricota</taxon>
        <taxon>Caudoviricetes</taxon>
        <taxon>Chimalliviridae</taxon>
        <taxon>Wellingtonvirus</taxon>
        <taxon>Wellingtonvirus wellington</taxon>
    </lineage>
</organism>
<reference evidence="2" key="1">
    <citation type="submission" date="2018-06" db="EMBL/GenBank/DDBJ databases">
        <authorList>
            <person name="Sharma R."/>
            <person name="James B."/>
            <person name="Berg J.A."/>
            <person name="Breakwell D.P."/>
            <person name="Hope S."/>
            <person name="Grose J.H."/>
        </authorList>
    </citation>
    <scope>NUCLEOTIDE SEQUENCE [LARGE SCALE GENOMIC DNA]</scope>
</reference>
<dbReference type="Proteomes" id="UP000258581">
    <property type="component" value="Segment"/>
</dbReference>
<keyword evidence="2" id="KW-1185">Reference proteome</keyword>
<sequence>MYRPEEGLGTSLNHLIIEVGLGTDLIRHFNSLPQVHFSEAQYLSIALWFRLVYEGKTAKPLAIPRKGPTVTVGVPMNLNKFIWLYDFVKAGTVVSTSVDRHAEYGRGENWHLLDAQGVKWRKQNQLVQLWHYPNLDHVLLLGVDN</sequence>
<accession>A0A345BL81</accession>
<name>A0A345BL81_9CAUD</name>
<proteinExistence type="predicted"/>
<evidence type="ECO:0000313" key="1">
    <source>
        <dbReference type="EMBL" id="AXF51202.1"/>
    </source>
</evidence>
<dbReference type="EMBL" id="MH426724">
    <property type="protein sequence ID" value="AXF51202.1"/>
    <property type="molecule type" value="Genomic_DNA"/>
</dbReference>
<gene>
    <name evidence="1" type="ORF">WELLINGTON_72</name>
</gene>
<evidence type="ECO:0000313" key="2">
    <source>
        <dbReference type="Proteomes" id="UP000258581"/>
    </source>
</evidence>
<protein>
    <submittedName>
        <fullName evidence="1">Uncharacterized protein</fullName>
    </submittedName>
</protein>